<evidence type="ECO:0000256" key="1">
    <source>
        <dbReference type="ARBA" id="ARBA00008306"/>
    </source>
</evidence>
<dbReference type="EMBL" id="CP144699">
    <property type="protein sequence ID" value="WVZ19783.1"/>
    <property type="molecule type" value="Genomic_DNA"/>
</dbReference>
<accession>A0AAQ3P1P1</accession>
<evidence type="ECO:0000313" key="4">
    <source>
        <dbReference type="Proteomes" id="UP001374535"/>
    </source>
</evidence>
<evidence type="ECO:0000259" key="2">
    <source>
        <dbReference type="Pfam" id="PF02582"/>
    </source>
</evidence>
<dbReference type="InterPro" id="IPR051624">
    <property type="entry name" value="RMD1/Sad1-interacting"/>
</dbReference>
<keyword evidence="4" id="KW-1185">Reference proteome</keyword>
<proteinExistence type="inferred from homology"/>
<gene>
    <name evidence="3" type="ORF">V8G54_007105</name>
</gene>
<dbReference type="Proteomes" id="UP001374535">
    <property type="component" value="Chromosome 2"/>
</dbReference>
<evidence type="ECO:0000313" key="3">
    <source>
        <dbReference type="EMBL" id="WVZ19783.1"/>
    </source>
</evidence>
<dbReference type="InterPro" id="IPR003734">
    <property type="entry name" value="DUF155"/>
</dbReference>
<organism evidence="3 4">
    <name type="scientific">Vigna mungo</name>
    <name type="common">Black gram</name>
    <name type="synonym">Phaseolus mungo</name>
    <dbReference type="NCBI Taxonomy" id="3915"/>
    <lineage>
        <taxon>Eukaryota</taxon>
        <taxon>Viridiplantae</taxon>
        <taxon>Streptophyta</taxon>
        <taxon>Embryophyta</taxon>
        <taxon>Tracheophyta</taxon>
        <taxon>Spermatophyta</taxon>
        <taxon>Magnoliopsida</taxon>
        <taxon>eudicotyledons</taxon>
        <taxon>Gunneridae</taxon>
        <taxon>Pentapetalae</taxon>
        <taxon>rosids</taxon>
        <taxon>fabids</taxon>
        <taxon>Fabales</taxon>
        <taxon>Fabaceae</taxon>
        <taxon>Papilionoideae</taxon>
        <taxon>50 kb inversion clade</taxon>
        <taxon>NPAAA clade</taxon>
        <taxon>indigoferoid/millettioid clade</taxon>
        <taxon>Phaseoleae</taxon>
        <taxon>Vigna</taxon>
    </lineage>
</organism>
<feature type="domain" description="DUF155" evidence="2">
    <location>
        <begin position="286"/>
        <end position="445"/>
    </location>
</feature>
<dbReference type="PANTHER" id="PTHR16255">
    <property type="entry name" value="REQUIRED FOR MEIOTIC NUCLEAR DIVISION PROTEIN 1 HOMOLOG"/>
    <property type="match status" value="1"/>
</dbReference>
<comment type="similarity">
    <text evidence="1">Belongs to the RMD1/sif2 family.</text>
</comment>
<reference evidence="3 4" key="1">
    <citation type="journal article" date="2023" name="Life. Sci Alliance">
        <title>Evolutionary insights into 3D genome organization and epigenetic landscape of Vigna mungo.</title>
        <authorList>
            <person name="Junaid A."/>
            <person name="Singh B."/>
            <person name="Bhatia S."/>
        </authorList>
    </citation>
    <scope>NUCLEOTIDE SEQUENCE [LARGE SCALE GENOMIC DNA]</scope>
    <source>
        <strain evidence="3">Urdbean</strain>
    </source>
</reference>
<dbReference type="AlphaFoldDB" id="A0AAQ3P1P1"/>
<protein>
    <recommendedName>
        <fullName evidence="2">DUF155 domain-containing protein</fullName>
    </recommendedName>
</protein>
<name>A0AAQ3P1P1_VIGMU</name>
<sequence length="536" mass="60641">MEEVGVGEHSKASDTRKKLVFRHFCKTNFIGALNERLNTEQKAYIDKNNMGGFYIGDKVIGFTEFDVCMSLGLPVLGEMIDLNKVGHRCVCRDYFPDGKVDVKMVYEFLLEEHENFCVEEFCSLYILVGISEFLLPNRSGLVFPVIFDLVSELGSLVVVDVGVSKEELSYGVVKDASNEDTSEDFVEQPFFGSEGHLQSTRVQDDQQTPMVDGGIEMKQTTMYDRMKAAPRKRIKSLARRTPYTEHLLVELRVNVKCPDTRLDYEPSGRLIQGPGFHVKASNCQYMVVYQYGSAVLFNVEDHEVEDYLQLVKRHASGLLREMRKDDYAIKEKPLLVEDMQGGPDYIVLKPLDTDGIRIIGSVLGQSIALDYFVSQVDGLIEEFAGINRGMEKIGTFTMDKKKLLQLVGKANSNLADVILKVGLFERSEIAWRDAKYAQIYEYLRDDEDSPGLGFTVLPSTQSNRDSWWMEDGEWADGVRQGRSAAAVFPEEHEMVRGSWGREMGVRKGIAKCGSKFESGKDFRINEIFLSLPRVNI</sequence>
<dbReference type="Pfam" id="PF02582">
    <property type="entry name" value="DUF155"/>
    <property type="match status" value="1"/>
</dbReference>
<dbReference type="PANTHER" id="PTHR16255:SF16">
    <property type="entry name" value="PROTEIN RETARDED ROOT GROWTH, MITOCHONDRIAL"/>
    <property type="match status" value="1"/>
</dbReference>
<dbReference type="GO" id="GO:0005739">
    <property type="term" value="C:mitochondrion"/>
    <property type="evidence" value="ECO:0007669"/>
    <property type="project" value="UniProtKB-ARBA"/>
</dbReference>